<keyword evidence="7" id="KW-1185">Reference proteome</keyword>
<evidence type="ECO:0000256" key="1">
    <source>
        <dbReference type="ARBA" id="ARBA00004123"/>
    </source>
</evidence>
<comment type="subunit">
    <text evidence="4">Component of the RNA polymerase III (Pol III) complex.</text>
</comment>
<accession>M2WTB5</accession>
<dbReference type="EMBL" id="KB454536">
    <property type="protein sequence ID" value="EME27150.1"/>
    <property type="molecule type" value="Genomic_DNA"/>
</dbReference>
<protein>
    <recommendedName>
        <fullName evidence="4">DNA-directed RNA polymerase III subunit</fullName>
    </recommendedName>
</protein>
<dbReference type="GO" id="GO:0005666">
    <property type="term" value="C:RNA polymerase III complex"/>
    <property type="evidence" value="ECO:0007669"/>
    <property type="project" value="UniProtKB-UniRule"/>
</dbReference>
<dbReference type="KEGG" id="gsl:Gasu_52530"/>
<comment type="similarity">
    <text evidence="2 4">Belongs to the eukaryotic RPC7 RNA polymerase subunit family.</text>
</comment>
<dbReference type="Pfam" id="PF11705">
    <property type="entry name" value="RNA_pol_3_Rpc31"/>
    <property type="match status" value="1"/>
</dbReference>
<dbReference type="InterPro" id="IPR024661">
    <property type="entry name" value="RNA_pol_III_Rpc31"/>
</dbReference>
<comment type="function">
    <text evidence="4">DNA-dependent RNA polymerase catalyzes the transcription of DNA into RNA using the four ribonucleoside triphosphates as substrates. Specific peripheric component of RNA polymerase III which synthesizes small RNAs, such as 5S rRNA and tRNAs.</text>
</comment>
<evidence type="ECO:0000256" key="4">
    <source>
        <dbReference type="PIRNR" id="PIRNR000777"/>
    </source>
</evidence>
<feature type="compositionally biased region" description="Acidic residues" evidence="5">
    <location>
        <begin position="181"/>
        <end position="221"/>
    </location>
</feature>
<sequence length="221" mass="26069">MNRGRRRRSFRRTASPIRRTIQELDQQRVATDKGFQGSELFPHIVEDKFPKAIRPKGTETSPQSEIYTVQLFRNLRKALLNSPLYSDSFQQKLYRHQVYTYSDLILHTTEKTKPQLFEDPTWLRTKLLPNFLLPNQKNNTTITRSKRKRLLSSTHILETLPQDTEVKETQPASENTREDFFSEEEQDSEFEEEDDDYAQGEVFDDDDEYETAEQSDSEPVL</sequence>
<dbReference type="PIRSF" id="PIRSF000777">
    <property type="entry name" value="RNA_polIII_C31"/>
    <property type="match status" value="1"/>
</dbReference>
<evidence type="ECO:0000313" key="6">
    <source>
        <dbReference type="EMBL" id="EME27150.1"/>
    </source>
</evidence>
<dbReference type="GeneID" id="17086080"/>
<dbReference type="RefSeq" id="XP_005703670.1">
    <property type="nucleotide sequence ID" value="XM_005703613.1"/>
</dbReference>
<dbReference type="PANTHER" id="PTHR15367">
    <property type="entry name" value="DNA-DIRECTED RNA POLYMERASE III"/>
    <property type="match status" value="1"/>
</dbReference>
<evidence type="ECO:0000256" key="5">
    <source>
        <dbReference type="SAM" id="MobiDB-lite"/>
    </source>
</evidence>
<gene>
    <name evidence="6" type="ORF">Gasu_52530</name>
</gene>
<proteinExistence type="inferred from homology"/>
<dbReference type="Gramene" id="EME27150">
    <property type="protein sequence ID" value="EME27150"/>
    <property type="gene ID" value="Gasu_52530"/>
</dbReference>
<name>M2WTB5_GALSU</name>
<dbReference type="Proteomes" id="UP000030680">
    <property type="component" value="Unassembled WGS sequence"/>
</dbReference>
<evidence type="ECO:0000256" key="3">
    <source>
        <dbReference type="ARBA" id="ARBA00023242"/>
    </source>
</evidence>
<dbReference type="GO" id="GO:0006383">
    <property type="term" value="P:transcription by RNA polymerase III"/>
    <property type="evidence" value="ECO:0007669"/>
    <property type="project" value="UniProtKB-UniRule"/>
</dbReference>
<dbReference type="PANTHER" id="PTHR15367:SF2">
    <property type="entry name" value="DNA-DIRECTED RNA POLYMERASE III SUBUNIT"/>
    <property type="match status" value="1"/>
</dbReference>
<keyword evidence="3 4" id="KW-0539">Nucleus</keyword>
<dbReference type="OrthoDB" id="10359338at2759"/>
<comment type="subcellular location">
    <subcellularLocation>
        <location evidence="1 4">Nucleus</location>
    </subcellularLocation>
</comment>
<dbReference type="AlphaFoldDB" id="M2WTB5"/>
<reference evidence="7" key="1">
    <citation type="journal article" date="2013" name="Science">
        <title>Gene transfer from bacteria and archaea facilitated evolution of an extremophilic eukaryote.</title>
        <authorList>
            <person name="Schonknecht G."/>
            <person name="Chen W.H."/>
            <person name="Ternes C.M."/>
            <person name="Barbier G.G."/>
            <person name="Shrestha R.P."/>
            <person name="Stanke M."/>
            <person name="Brautigam A."/>
            <person name="Baker B.J."/>
            <person name="Banfield J.F."/>
            <person name="Garavito R.M."/>
            <person name="Carr K."/>
            <person name="Wilkerson C."/>
            <person name="Rensing S.A."/>
            <person name="Gagneul D."/>
            <person name="Dickenson N.E."/>
            <person name="Oesterhelt C."/>
            <person name="Lercher M.J."/>
            <person name="Weber A.P."/>
        </authorList>
    </citation>
    <scope>NUCLEOTIDE SEQUENCE [LARGE SCALE GENOMIC DNA]</scope>
    <source>
        <strain evidence="7">074W</strain>
    </source>
</reference>
<evidence type="ECO:0000256" key="2">
    <source>
        <dbReference type="ARBA" id="ARBA00008352"/>
    </source>
</evidence>
<evidence type="ECO:0000313" key="7">
    <source>
        <dbReference type="Proteomes" id="UP000030680"/>
    </source>
</evidence>
<organism evidence="6 7">
    <name type="scientific">Galdieria sulphuraria</name>
    <name type="common">Red alga</name>
    <dbReference type="NCBI Taxonomy" id="130081"/>
    <lineage>
        <taxon>Eukaryota</taxon>
        <taxon>Rhodophyta</taxon>
        <taxon>Bangiophyceae</taxon>
        <taxon>Galdieriales</taxon>
        <taxon>Galdieriaceae</taxon>
        <taxon>Galdieria</taxon>
    </lineage>
</organism>
<feature type="region of interest" description="Disordered" evidence="5">
    <location>
        <begin position="161"/>
        <end position="221"/>
    </location>
</feature>